<dbReference type="InterPro" id="IPR036514">
    <property type="entry name" value="SGNH_hydro_sf"/>
</dbReference>
<dbReference type="Gene3D" id="3.40.50.1110">
    <property type="entry name" value="SGNH hydrolase"/>
    <property type="match status" value="1"/>
</dbReference>
<dbReference type="Proteomes" id="UP000681722">
    <property type="component" value="Unassembled WGS sequence"/>
</dbReference>
<organism evidence="2 4">
    <name type="scientific">Didymodactylos carnosus</name>
    <dbReference type="NCBI Taxonomy" id="1234261"/>
    <lineage>
        <taxon>Eukaryota</taxon>
        <taxon>Metazoa</taxon>
        <taxon>Spiralia</taxon>
        <taxon>Gnathifera</taxon>
        <taxon>Rotifera</taxon>
        <taxon>Eurotatoria</taxon>
        <taxon>Bdelloidea</taxon>
        <taxon>Philodinida</taxon>
        <taxon>Philodinidae</taxon>
        <taxon>Didymodactylos</taxon>
    </lineage>
</organism>
<dbReference type="SUPFAM" id="SSF52266">
    <property type="entry name" value="SGNH hydrolase"/>
    <property type="match status" value="1"/>
</dbReference>
<feature type="region of interest" description="Disordered" evidence="1">
    <location>
        <begin position="59"/>
        <end position="106"/>
    </location>
</feature>
<evidence type="ECO:0000256" key="1">
    <source>
        <dbReference type="SAM" id="MobiDB-lite"/>
    </source>
</evidence>
<reference evidence="2" key="1">
    <citation type="submission" date="2021-02" db="EMBL/GenBank/DDBJ databases">
        <authorList>
            <person name="Nowell W R."/>
        </authorList>
    </citation>
    <scope>NUCLEOTIDE SEQUENCE</scope>
</reference>
<keyword evidence="4" id="KW-1185">Reference proteome</keyword>
<feature type="compositionally biased region" description="Polar residues" evidence="1">
    <location>
        <begin position="74"/>
        <end position="97"/>
    </location>
</feature>
<gene>
    <name evidence="2" type="ORF">GPM918_LOCUS33616</name>
    <name evidence="3" type="ORF">SRO942_LOCUS34303</name>
</gene>
<dbReference type="AlphaFoldDB" id="A0A815M4C9"/>
<dbReference type="EMBL" id="CAJOBC010083482">
    <property type="protein sequence ID" value="CAF4302120.1"/>
    <property type="molecule type" value="Genomic_DNA"/>
</dbReference>
<evidence type="ECO:0000313" key="2">
    <source>
        <dbReference type="EMBL" id="CAF1416551.1"/>
    </source>
</evidence>
<evidence type="ECO:0000313" key="3">
    <source>
        <dbReference type="EMBL" id="CAF4302120.1"/>
    </source>
</evidence>
<comment type="caution">
    <text evidence="2">The sequence shown here is derived from an EMBL/GenBank/DDBJ whole genome shotgun (WGS) entry which is preliminary data.</text>
</comment>
<evidence type="ECO:0000313" key="4">
    <source>
        <dbReference type="Proteomes" id="UP000663829"/>
    </source>
</evidence>
<proteinExistence type="predicted"/>
<dbReference type="EMBL" id="CAJNOQ010018053">
    <property type="protein sequence ID" value="CAF1416551.1"/>
    <property type="molecule type" value="Genomic_DNA"/>
</dbReference>
<sequence>MRFNPSTQPRASHIPRVENIRLSQKSSQNTAYRYNPPPLMSIDPAYIPPLFVQQQIRKQFEESQKQKRERQRAVQPTLTPQATKSTNAVTTVNSKPQSKPLPLPTTTADLIPVPTVAVLSDSMASRIRQNELQSPHATIKLYSQSGATIDKLIEYVYSNDGTHFLSDIRQVLLIVGTNDLSDKYPDDMIKSITMMYNNIRYRFPQIQKVFIHKVFPRKKPTKLFPSLYAVNAQIDRYNELLDELSTTIPIIVVKTDILENDLFDKLHLIDPAGKNKLLSTIKTVFAPSFQACNLPSASGLNPLSSNMLAPSVAEATEQDQPDRYVKNTVNKNAWF</sequence>
<protein>
    <submittedName>
        <fullName evidence="2">Uncharacterized protein</fullName>
    </submittedName>
</protein>
<accession>A0A815M4C9</accession>
<dbReference type="Proteomes" id="UP000663829">
    <property type="component" value="Unassembled WGS sequence"/>
</dbReference>
<name>A0A815M4C9_9BILA</name>